<dbReference type="PROSITE" id="PS00041">
    <property type="entry name" value="HTH_ARAC_FAMILY_1"/>
    <property type="match status" value="1"/>
</dbReference>
<dbReference type="EMBL" id="CABHNW010000094">
    <property type="protein sequence ID" value="VUX39325.1"/>
    <property type="molecule type" value="Genomic_DNA"/>
</dbReference>
<dbReference type="InterPro" id="IPR018062">
    <property type="entry name" value="HTH_AraC-typ_CS"/>
</dbReference>
<evidence type="ECO:0000313" key="14">
    <source>
        <dbReference type="Proteomes" id="UP000408482"/>
    </source>
</evidence>
<keyword evidence="8" id="KW-0804">Transcription</keyword>
<evidence type="ECO:0000256" key="3">
    <source>
        <dbReference type="ARBA" id="ARBA00022490"/>
    </source>
</evidence>
<dbReference type="GO" id="GO:0000160">
    <property type="term" value="P:phosphorelay signal transduction system"/>
    <property type="evidence" value="ECO:0007669"/>
    <property type="project" value="UniProtKB-KW"/>
</dbReference>
<dbReference type="Pfam" id="PF12833">
    <property type="entry name" value="HTH_18"/>
    <property type="match status" value="1"/>
</dbReference>
<dbReference type="InterPro" id="IPR009057">
    <property type="entry name" value="Homeodomain-like_sf"/>
</dbReference>
<evidence type="ECO:0000259" key="11">
    <source>
        <dbReference type="PROSITE" id="PS01124"/>
    </source>
</evidence>
<dbReference type="SUPFAM" id="SSF52172">
    <property type="entry name" value="CheY-like"/>
    <property type="match status" value="1"/>
</dbReference>
<dbReference type="SMART" id="SM00342">
    <property type="entry name" value="HTH_ARAC"/>
    <property type="match status" value="1"/>
</dbReference>
<dbReference type="AlphaFoldDB" id="A0A564W3D6"/>
<dbReference type="InterPro" id="IPR018060">
    <property type="entry name" value="HTH_AraC"/>
</dbReference>
<dbReference type="Pfam" id="PF00072">
    <property type="entry name" value="Response_reg"/>
    <property type="match status" value="1"/>
</dbReference>
<keyword evidence="6" id="KW-0805">Transcription regulation</keyword>
<evidence type="ECO:0000256" key="5">
    <source>
        <dbReference type="ARBA" id="ARBA00023012"/>
    </source>
</evidence>
<dbReference type="InterPro" id="IPR051552">
    <property type="entry name" value="HptR"/>
</dbReference>
<dbReference type="Gene3D" id="3.40.50.2300">
    <property type="match status" value="1"/>
</dbReference>
<keyword evidence="5" id="KW-0902">Two-component regulatory system</keyword>
<dbReference type="GO" id="GO:0003700">
    <property type="term" value="F:DNA-binding transcription factor activity"/>
    <property type="evidence" value="ECO:0007669"/>
    <property type="project" value="InterPro"/>
</dbReference>
<name>A0A564W3D6_9FIRM</name>
<keyword evidence="7" id="KW-0238">DNA-binding</keyword>
<dbReference type="GO" id="GO:0005737">
    <property type="term" value="C:cytoplasm"/>
    <property type="evidence" value="ECO:0007669"/>
    <property type="project" value="UniProtKB-SubCell"/>
</dbReference>
<comment type="function">
    <text evidence="9">May play the central regulatory role in sporulation. It may be an element of the effector pathway responsible for the activation of sporulation genes in response to nutritional stress. Spo0A may act in concert with spo0H (a sigma factor) to control the expression of some genes that are critical to the sporulation process.</text>
</comment>
<keyword evidence="3" id="KW-0963">Cytoplasm</keyword>
<evidence type="ECO:0000259" key="12">
    <source>
        <dbReference type="PROSITE" id="PS50110"/>
    </source>
</evidence>
<feature type="domain" description="Response regulatory" evidence="12">
    <location>
        <begin position="7"/>
        <end position="125"/>
    </location>
</feature>
<reference evidence="13 14" key="1">
    <citation type="submission" date="2019-07" db="EMBL/GenBank/DDBJ databases">
        <authorList>
            <person name="Hibberd C M."/>
            <person name="Gehrig L. J."/>
            <person name="Chang H.-W."/>
            <person name="Venkatesh S."/>
        </authorList>
    </citation>
    <scope>NUCLEOTIDE SEQUENCE [LARGE SCALE GENOMIC DNA]</scope>
    <source>
        <strain evidence="13">Blautia_luti_SSTS_Bg7063</strain>
    </source>
</reference>
<dbReference type="Gene3D" id="1.10.10.60">
    <property type="entry name" value="Homeodomain-like"/>
    <property type="match status" value="2"/>
</dbReference>
<dbReference type="SUPFAM" id="SSF46689">
    <property type="entry name" value="Homeodomain-like"/>
    <property type="match status" value="2"/>
</dbReference>
<keyword evidence="14" id="KW-1185">Reference proteome</keyword>
<keyword evidence="4 10" id="KW-0597">Phosphoprotein</keyword>
<evidence type="ECO:0000256" key="8">
    <source>
        <dbReference type="ARBA" id="ARBA00023163"/>
    </source>
</evidence>
<dbReference type="PROSITE" id="PS50110">
    <property type="entry name" value="RESPONSE_REGULATORY"/>
    <property type="match status" value="1"/>
</dbReference>
<dbReference type="InterPro" id="IPR011006">
    <property type="entry name" value="CheY-like_superfamily"/>
</dbReference>
<dbReference type="PANTHER" id="PTHR42713:SF3">
    <property type="entry name" value="TRANSCRIPTIONAL REGULATORY PROTEIN HPTR"/>
    <property type="match status" value="1"/>
</dbReference>
<evidence type="ECO:0000256" key="6">
    <source>
        <dbReference type="ARBA" id="ARBA00023015"/>
    </source>
</evidence>
<organism evidence="13 14">
    <name type="scientific">Blautia luti</name>
    <dbReference type="NCBI Taxonomy" id="89014"/>
    <lineage>
        <taxon>Bacteria</taxon>
        <taxon>Bacillati</taxon>
        <taxon>Bacillota</taxon>
        <taxon>Clostridia</taxon>
        <taxon>Lachnospirales</taxon>
        <taxon>Lachnospiraceae</taxon>
        <taxon>Blautia</taxon>
    </lineage>
</organism>
<feature type="modified residue" description="4-aspartylphosphate" evidence="10">
    <location>
        <position position="59"/>
    </location>
</feature>
<sequence length="532" mass="62016">MEEKKRSVLIVDDEFRIGMLIKKLIHWSELNMECMAVLDDGEKAVQMVHEKNPDIVITDIRMPRVSGLDLIRIISEENKMNTHFIVISGYKEFEYAHQALAYGVENYILKPVNEEELNDSLKKIAQKINAQNDFELKKKEFQETIVKSNKIIRQNFLKNIIDQKENSAMQSTSVKMIGKIYRGIDIKLDHVDITGIDMRQDSRTADHIITLVDSVMKNNVQEFLICEKEYMHIYCLFNYDAEQSKKIKELINRILITVKDYLMGFDQYEVTIGIGSEQESFDKIRFSILEAYRAVCNRMHCGVGRLIYLEEIPSDTDLGIWKRFEDKKEYLYSSIGDYSGQNLKKQILEIYGNALQKNVDTTEYYGIAEKLVDLFFSYLNQEEQTEGKNMLLCKCQNCYKFNQLIEILSDTMKDYLDVLQESEKNKSLKPIRQAKEYVEKHFRDKILLEDIAAIVDLNPVYFSTLFKKETNMNFSTYLINVRMEQAKKLLVSSNDTIAAIGDAVGYGDQKYFSQLFKKVVGVKPAIYRRLHS</sequence>
<gene>
    <name evidence="13" type="ORF">RSSSTS7063_03613</name>
</gene>
<dbReference type="PROSITE" id="PS01124">
    <property type="entry name" value="HTH_ARAC_FAMILY_2"/>
    <property type="match status" value="1"/>
</dbReference>
<protein>
    <recommendedName>
        <fullName evidence="2">Stage 0 sporulation protein A homolog</fullName>
    </recommendedName>
</protein>
<dbReference type="SMART" id="SM00448">
    <property type="entry name" value="REC"/>
    <property type="match status" value="1"/>
</dbReference>
<proteinExistence type="predicted"/>
<evidence type="ECO:0000256" key="4">
    <source>
        <dbReference type="ARBA" id="ARBA00022553"/>
    </source>
</evidence>
<dbReference type="GO" id="GO:0043565">
    <property type="term" value="F:sequence-specific DNA binding"/>
    <property type="evidence" value="ECO:0007669"/>
    <property type="project" value="InterPro"/>
</dbReference>
<evidence type="ECO:0000256" key="10">
    <source>
        <dbReference type="PROSITE-ProRule" id="PRU00169"/>
    </source>
</evidence>
<dbReference type="InterPro" id="IPR001789">
    <property type="entry name" value="Sig_transdc_resp-reg_receiver"/>
</dbReference>
<evidence type="ECO:0000256" key="1">
    <source>
        <dbReference type="ARBA" id="ARBA00004496"/>
    </source>
</evidence>
<evidence type="ECO:0000256" key="7">
    <source>
        <dbReference type="ARBA" id="ARBA00023125"/>
    </source>
</evidence>
<dbReference type="PANTHER" id="PTHR42713">
    <property type="entry name" value="HISTIDINE KINASE-RELATED"/>
    <property type="match status" value="1"/>
</dbReference>
<dbReference type="CDD" id="cd17536">
    <property type="entry name" value="REC_YesN-like"/>
    <property type="match status" value="1"/>
</dbReference>
<dbReference type="RefSeq" id="WP_144093982.1">
    <property type="nucleotide sequence ID" value="NZ_CABHMX010000007.1"/>
</dbReference>
<evidence type="ECO:0000313" key="13">
    <source>
        <dbReference type="EMBL" id="VUX39325.1"/>
    </source>
</evidence>
<accession>A0A564W3D6</accession>
<feature type="domain" description="HTH araC/xylS-type" evidence="11">
    <location>
        <begin position="432"/>
        <end position="530"/>
    </location>
</feature>
<evidence type="ECO:0000256" key="2">
    <source>
        <dbReference type="ARBA" id="ARBA00018672"/>
    </source>
</evidence>
<evidence type="ECO:0000256" key="9">
    <source>
        <dbReference type="ARBA" id="ARBA00024867"/>
    </source>
</evidence>
<dbReference type="Proteomes" id="UP000408482">
    <property type="component" value="Unassembled WGS sequence"/>
</dbReference>
<comment type="subcellular location">
    <subcellularLocation>
        <location evidence="1">Cytoplasm</location>
    </subcellularLocation>
</comment>